<feature type="compositionally biased region" description="Polar residues" evidence="2">
    <location>
        <begin position="104"/>
        <end position="115"/>
    </location>
</feature>
<feature type="domain" description="TFIIS central" evidence="4">
    <location>
        <begin position="122"/>
        <end position="235"/>
    </location>
</feature>
<dbReference type="SUPFAM" id="SSF47676">
    <property type="entry name" value="Conserved domain common to transcription factors TFIIS, elongin A, CRSP70"/>
    <property type="match status" value="1"/>
</dbReference>
<evidence type="ECO:0000259" key="4">
    <source>
        <dbReference type="PROSITE" id="PS51321"/>
    </source>
</evidence>
<dbReference type="AlphaFoldDB" id="A0AAV2L849"/>
<evidence type="ECO:0000259" key="3">
    <source>
        <dbReference type="PROSITE" id="PS51319"/>
    </source>
</evidence>
<keyword evidence="6" id="KW-1185">Reference proteome</keyword>
<dbReference type="GO" id="GO:0005634">
    <property type="term" value="C:nucleus"/>
    <property type="evidence" value="ECO:0007669"/>
    <property type="project" value="UniProtKB-SubCell"/>
</dbReference>
<dbReference type="PANTHER" id="PTHR11477">
    <property type="entry name" value="TRANSCRIPTION FACTOR S-II ZINC FINGER DOMAIN-CONTAINING PROTEIN"/>
    <property type="match status" value="1"/>
</dbReference>
<dbReference type="PANTHER" id="PTHR11477:SF3">
    <property type="entry name" value="TRANSCRIPTION ELONGATION FACTOR A PROTEIN 2"/>
    <property type="match status" value="1"/>
</dbReference>
<protein>
    <recommendedName>
        <fullName evidence="7">Transcription elongation factor TFIIS</fullName>
    </recommendedName>
</protein>
<dbReference type="PROSITE" id="PS51319">
    <property type="entry name" value="TFIIS_N"/>
    <property type="match status" value="1"/>
</dbReference>
<dbReference type="SUPFAM" id="SSF57783">
    <property type="entry name" value="Zinc beta-ribbon"/>
    <property type="match status" value="1"/>
</dbReference>
<dbReference type="InterPro" id="IPR035100">
    <property type="entry name" value="TF_IIS-typ"/>
</dbReference>
<reference evidence="5 6" key="1">
    <citation type="submission" date="2024-04" db="EMBL/GenBank/DDBJ databases">
        <authorList>
            <person name="Waldvogel A.-M."/>
            <person name="Schoenle A."/>
        </authorList>
    </citation>
    <scope>NUCLEOTIDE SEQUENCE [LARGE SCALE GENOMIC DNA]</scope>
</reference>
<dbReference type="SMART" id="SM00510">
    <property type="entry name" value="TFS2M"/>
    <property type="match status" value="1"/>
</dbReference>
<dbReference type="Proteomes" id="UP001497482">
    <property type="component" value="Chromosome 22"/>
</dbReference>
<gene>
    <name evidence="5" type="ORF">KC01_LOCUS26797</name>
</gene>
<dbReference type="Gene3D" id="2.20.25.10">
    <property type="match status" value="1"/>
</dbReference>
<proteinExistence type="predicted"/>
<keyword evidence="1" id="KW-0539">Nucleus</keyword>
<dbReference type="Pfam" id="PF08711">
    <property type="entry name" value="Med26"/>
    <property type="match status" value="1"/>
</dbReference>
<dbReference type="InterPro" id="IPR017923">
    <property type="entry name" value="TFIIS_N"/>
</dbReference>
<feature type="domain" description="TFIIS N-terminal" evidence="3">
    <location>
        <begin position="4"/>
        <end position="81"/>
    </location>
</feature>
<feature type="region of interest" description="Disordered" evidence="2">
    <location>
        <begin position="83"/>
        <end position="115"/>
    </location>
</feature>
<evidence type="ECO:0000256" key="1">
    <source>
        <dbReference type="PROSITE-ProRule" id="PRU00649"/>
    </source>
</evidence>
<name>A0AAV2L849_KNICA</name>
<dbReference type="SUPFAM" id="SSF46942">
    <property type="entry name" value="Elongation factor TFIIS domain 2"/>
    <property type="match status" value="1"/>
</dbReference>
<dbReference type="PIRSF" id="PIRSF006704">
    <property type="entry name" value="TF_IIS"/>
    <property type="match status" value="1"/>
</dbReference>
<dbReference type="PROSITE" id="PS51321">
    <property type="entry name" value="TFIIS_CENTRAL"/>
    <property type="match status" value="1"/>
</dbReference>
<evidence type="ECO:0008006" key="7">
    <source>
        <dbReference type="Google" id="ProtNLM"/>
    </source>
</evidence>
<organism evidence="5 6">
    <name type="scientific">Knipowitschia caucasica</name>
    <name type="common">Caucasian dwarf goby</name>
    <name type="synonym">Pomatoschistus caucasicus</name>
    <dbReference type="NCBI Taxonomy" id="637954"/>
    <lineage>
        <taxon>Eukaryota</taxon>
        <taxon>Metazoa</taxon>
        <taxon>Chordata</taxon>
        <taxon>Craniata</taxon>
        <taxon>Vertebrata</taxon>
        <taxon>Euteleostomi</taxon>
        <taxon>Actinopterygii</taxon>
        <taxon>Neopterygii</taxon>
        <taxon>Teleostei</taxon>
        <taxon>Neoteleostei</taxon>
        <taxon>Acanthomorphata</taxon>
        <taxon>Gobiaria</taxon>
        <taxon>Gobiiformes</taxon>
        <taxon>Gobioidei</taxon>
        <taxon>Gobiidae</taxon>
        <taxon>Gobiinae</taxon>
        <taxon>Knipowitschia</taxon>
    </lineage>
</organism>
<sequence>MDSNEILHCLEQMDKLNAERNYSDMLVLLRDLDKQHVSAKQLQTTDIVKVLYQILKSCKDDTVRKTVRRVLARWRREFGKQRDLEPEPCGNTEASDTGVDLKQQEGSSNPDHVNLSENVSSIRSKCVELLLSAICLQPSDREKASKLSECIENNIYDLHKSNTPKYKRCVRSKISNLRNPKSGYLREGLLNESILPQVFAQMSTEEMASPDLKQLRREYSVKSVSERQLPGTVDGTATTKVRCRRCGGMDCKVTQVSRGALFLPAWVRQSGPDHDSMTFVTCSSCGQQWYLSNWTADRTIQLRNGLTDDESLRNRADSGLWKMSSVY</sequence>
<dbReference type="InterPro" id="IPR036575">
    <property type="entry name" value="TFIIS_cen_dom_sf"/>
</dbReference>
<dbReference type="GO" id="GO:0006351">
    <property type="term" value="P:DNA-templated transcription"/>
    <property type="evidence" value="ECO:0007669"/>
    <property type="project" value="InterPro"/>
</dbReference>
<dbReference type="Gene3D" id="1.20.930.10">
    <property type="entry name" value="Conserved domain common to transcription factors TFIIS, elongin A, CRSP70"/>
    <property type="match status" value="1"/>
</dbReference>
<evidence type="ECO:0000313" key="6">
    <source>
        <dbReference type="Proteomes" id="UP001497482"/>
    </source>
</evidence>
<dbReference type="Gene3D" id="1.10.472.30">
    <property type="entry name" value="Transcription elongation factor S-II, central domain"/>
    <property type="match status" value="1"/>
</dbReference>
<evidence type="ECO:0000256" key="2">
    <source>
        <dbReference type="SAM" id="MobiDB-lite"/>
    </source>
</evidence>
<comment type="subcellular location">
    <subcellularLocation>
        <location evidence="1">Nucleus</location>
    </subcellularLocation>
</comment>
<dbReference type="Pfam" id="PF07500">
    <property type="entry name" value="TFIIS_M"/>
    <property type="match status" value="1"/>
</dbReference>
<dbReference type="EMBL" id="OZ035844">
    <property type="protein sequence ID" value="CAL1598411.1"/>
    <property type="molecule type" value="Genomic_DNA"/>
</dbReference>
<accession>A0AAV2L849</accession>
<dbReference type="InterPro" id="IPR035441">
    <property type="entry name" value="TFIIS/LEDGF_dom_sf"/>
</dbReference>
<dbReference type="InterPro" id="IPR003618">
    <property type="entry name" value="TFIIS_cen_dom"/>
</dbReference>
<evidence type="ECO:0000313" key="5">
    <source>
        <dbReference type="EMBL" id="CAL1598411.1"/>
    </source>
</evidence>